<comment type="caution">
    <text evidence="3">The sequence shown here is derived from an EMBL/GenBank/DDBJ whole genome shotgun (WGS) entry which is preliminary data.</text>
</comment>
<dbReference type="AlphaFoldDB" id="A0A9P1BL63"/>
<dbReference type="OrthoDB" id="496981at2759"/>
<dbReference type="PROSITE" id="PS00175">
    <property type="entry name" value="PG_MUTASE"/>
    <property type="match status" value="1"/>
</dbReference>
<organism evidence="3">
    <name type="scientific">Cladocopium goreaui</name>
    <dbReference type="NCBI Taxonomy" id="2562237"/>
    <lineage>
        <taxon>Eukaryota</taxon>
        <taxon>Sar</taxon>
        <taxon>Alveolata</taxon>
        <taxon>Dinophyceae</taxon>
        <taxon>Suessiales</taxon>
        <taxon>Symbiodiniaceae</taxon>
        <taxon>Cladocopium</taxon>
    </lineage>
</organism>
<evidence type="ECO:0000256" key="1">
    <source>
        <dbReference type="ARBA" id="ARBA00023152"/>
    </source>
</evidence>
<evidence type="ECO:0000313" key="4">
    <source>
        <dbReference type="EMBL" id="CAL4762716.1"/>
    </source>
</evidence>
<protein>
    <submittedName>
        <fullName evidence="4">Probable phosphatase SPAC5H10.03</fullName>
    </submittedName>
</protein>
<dbReference type="Pfam" id="PF00300">
    <property type="entry name" value="His_Phos_1"/>
    <property type="match status" value="1"/>
</dbReference>
<reference evidence="4 5" key="2">
    <citation type="submission" date="2024-05" db="EMBL/GenBank/DDBJ databases">
        <authorList>
            <person name="Chen Y."/>
            <person name="Shah S."/>
            <person name="Dougan E. K."/>
            <person name="Thang M."/>
            <person name="Chan C."/>
        </authorList>
    </citation>
    <scope>NUCLEOTIDE SEQUENCE [LARGE SCALE GENOMIC DNA]</scope>
</reference>
<evidence type="ECO:0000313" key="3">
    <source>
        <dbReference type="EMBL" id="CAI3975404.1"/>
    </source>
</evidence>
<dbReference type="InterPro" id="IPR050275">
    <property type="entry name" value="PGM_Phosphatase"/>
</dbReference>
<dbReference type="SMART" id="SM00855">
    <property type="entry name" value="PGAM"/>
    <property type="match status" value="1"/>
</dbReference>
<gene>
    <name evidence="3" type="ORF">C1SCF055_LOCUS3735</name>
</gene>
<sequence length="212" mass="23240">MILTVGHSTKAAIAPDATSAEVHNRGASELLTRKVAQQCHDMTTGGHGTQCPGRQVLLVRHGQSLHNAHHDVDEVLRDPMLSELGHAQAASLRSVPFVSAGCELLVVSPLSRAIQTASAVFGELPMCRTVLTPLHSERWCSIADEGRSKSELLQLFPFVASWEGFAELPEDWTPTCQEAAWKTERVPAFLDWLAAQPEQLGYRPLQQYPTMP</sequence>
<dbReference type="InterPro" id="IPR029033">
    <property type="entry name" value="His_PPase_superfam"/>
</dbReference>
<dbReference type="InterPro" id="IPR001345">
    <property type="entry name" value="PG/BPGM_mutase_AS"/>
</dbReference>
<dbReference type="SUPFAM" id="SSF53254">
    <property type="entry name" value="Phosphoglycerate mutase-like"/>
    <property type="match status" value="1"/>
</dbReference>
<dbReference type="Proteomes" id="UP001152797">
    <property type="component" value="Unassembled WGS sequence"/>
</dbReference>
<dbReference type="EMBL" id="CAMXCT030000202">
    <property type="protein sequence ID" value="CAL4762716.1"/>
    <property type="molecule type" value="Genomic_DNA"/>
</dbReference>
<proteinExistence type="predicted"/>
<dbReference type="GO" id="GO:0016791">
    <property type="term" value="F:phosphatase activity"/>
    <property type="evidence" value="ECO:0007669"/>
    <property type="project" value="TreeGrafter"/>
</dbReference>
<dbReference type="GO" id="GO:0005737">
    <property type="term" value="C:cytoplasm"/>
    <property type="evidence" value="ECO:0007669"/>
    <property type="project" value="TreeGrafter"/>
</dbReference>
<dbReference type="PANTHER" id="PTHR48100:SF1">
    <property type="entry name" value="HISTIDINE PHOSPHATASE FAMILY PROTEIN-RELATED"/>
    <property type="match status" value="1"/>
</dbReference>
<dbReference type="EMBL" id="CAMXCT020000202">
    <property type="protein sequence ID" value="CAL1128779.1"/>
    <property type="molecule type" value="Genomic_DNA"/>
</dbReference>
<accession>A0A9P1BL63</accession>
<name>A0A9P1BL63_9DINO</name>
<dbReference type="CDD" id="cd07067">
    <property type="entry name" value="HP_PGM_like"/>
    <property type="match status" value="1"/>
</dbReference>
<keyword evidence="1" id="KW-0324">Glycolysis</keyword>
<dbReference type="InterPro" id="IPR013078">
    <property type="entry name" value="His_Pase_superF_clade-1"/>
</dbReference>
<keyword evidence="5" id="KW-1185">Reference proteome</keyword>
<dbReference type="PANTHER" id="PTHR48100">
    <property type="entry name" value="BROAD-SPECIFICITY PHOSPHATASE YOR283W-RELATED"/>
    <property type="match status" value="1"/>
</dbReference>
<evidence type="ECO:0000313" key="5">
    <source>
        <dbReference type="Proteomes" id="UP001152797"/>
    </source>
</evidence>
<dbReference type="EMBL" id="CAMXCT010000202">
    <property type="protein sequence ID" value="CAI3975404.1"/>
    <property type="molecule type" value="Genomic_DNA"/>
</dbReference>
<reference evidence="3" key="1">
    <citation type="submission" date="2022-10" db="EMBL/GenBank/DDBJ databases">
        <authorList>
            <person name="Chen Y."/>
            <person name="Dougan E. K."/>
            <person name="Chan C."/>
            <person name="Rhodes N."/>
            <person name="Thang M."/>
        </authorList>
    </citation>
    <scope>NUCLEOTIDE SEQUENCE</scope>
</reference>
<keyword evidence="2" id="KW-0413">Isomerase</keyword>
<dbReference type="Gene3D" id="3.40.50.1240">
    <property type="entry name" value="Phosphoglycerate mutase-like"/>
    <property type="match status" value="1"/>
</dbReference>
<evidence type="ECO:0000256" key="2">
    <source>
        <dbReference type="ARBA" id="ARBA00023235"/>
    </source>
</evidence>